<evidence type="ECO:0000256" key="8">
    <source>
        <dbReference type="SAM" id="Phobius"/>
    </source>
</evidence>
<dbReference type="InterPro" id="IPR036526">
    <property type="entry name" value="C-N_Hydrolase_sf"/>
</dbReference>
<evidence type="ECO:0000256" key="7">
    <source>
        <dbReference type="ARBA" id="ARBA00023315"/>
    </source>
</evidence>
<feature type="transmembrane region" description="Helical" evidence="8">
    <location>
        <begin position="70"/>
        <end position="90"/>
    </location>
</feature>
<reference evidence="10" key="1">
    <citation type="submission" date="2020-05" db="EMBL/GenBank/DDBJ databases">
        <authorList>
            <person name="Chiriac C."/>
            <person name="Salcher M."/>
            <person name="Ghai R."/>
            <person name="Kavagutti S V."/>
        </authorList>
    </citation>
    <scope>NUCLEOTIDE SEQUENCE</scope>
</reference>
<protein>
    <submittedName>
        <fullName evidence="10">Unannotated protein</fullName>
    </submittedName>
</protein>
<dbReference type="InterPro" id="IPR045378">
    <property type="entry name" value="LNT_N"/>
</dbReference>
<dbReference type="Pfam" id="PF00795">
    <property type="entry name" value="CN_hydrolase"/>
    <property type="match status" value="1"/>
</dbReference>
<dbReference type="GO" id="GO:0016410">
    <property type="term" value="F:N-acyltransferase activity"/>
    <property type="evidence" value="ECO:0007669"/>
    <property type="project" value="InterPro"/>
</dbReference>
<keyword evidence="6 8" id="KW-0472">Membrane</keyword>
<gene>
    <name evidence="10" type="ORF">UFOPK2907_01138</name>
</gene>
<feature type="transmembrane region" description="Helical" evidence="8">
    <location>
        <begin position="167"/>
        <end position="184"/>
    </location>
</feature>
<dbReference type="PANTHER" id="PTHR38686:SF1">
    <property type="entry name" value="APOLIPOPROTEIN N-ACYLTRANSFERASE"/>
    <property type="match status" value="1"/>
</dbReference>
<dbReference type="InterPro" id="IPR003010">
    <property type="entry name" value="C-N_Hydrolase"/>
</dbReference>
<keyword evidence="4 8" id="KW-0812">Transmembrane</keyword>
<feature type="transmembrane region" description="Helical" evidence="8">
    <location>
        <begin position="44"/>
        <end position="64"/>
    </location>
</feature>
<evidence type="ECO:0000256" key="6">
    <source>
        <dbReference type="ARBA" id="ARBA00023136"/>
    </source>
</evidence>
<proteinExistence type="inferred from homology"/>
<evidence type="ECO:0000256" key="1">
    <source>
        <dbReference type="ARBA" id="ARBA00004651"/>
    </source>
</evidence>
<dbReference type="EMBL" id="CAEZZR010000117">
    <property type="protein sequence ID" value="CAB4780645.1"/>
    <property type="molecule type" value="Genomic_DNA"/>
</dbReference>
<evidence type="ECO:0000256" key="5">
    <source>
        <dbReference type="ARBA" id="ARBA00022989"/>
    </source>
</evidence>
<dbReference type="SUPFAM" id="SSF56317">
    <property type="entry name" value="Carbon-nitrogen hydrolase"/>
    <property type="match status" value="1"/>
</dbReference>
<organism evidence="10">
    <name type="scientific">freshwater metagenome</name>
    <dbReference type="NCBI Taxonomy" id="449393"/>
    <lineage>
        <taxon>unclassified sequences</taxon>
        <taxon>metagenomes</taxon>
        <taxon>ecological metagenomes</taxon>
    </lineage>
</organism>
<name>A0A6J6WB12_9ZZZZ</name>
<keyword evidence="5 8" id="KW-1133">Transmembrane helix</keyword>
<dbReference type="InterPro" id="IPR004563">
    <property type="entry name" value="Apolipo_AcylTrfase"/>
</dbReference>
<keyword evidence="2" id="KW-1003">Cell membrane</keyword>
<dbReference type="PANTHER" id="PTHR38686">
    <property type="entry name" value="APOLIPOPROTEIN N-ACYLTRANSFERASE"/>
    <property type="match status" value="1"/>
</dbReference>
<dbReference type="AlphaFoldDB" id="A0A6J6WB12"/>
<keyword evidence="3" id="KW-0808">Transferase</keyword>
<dbReference type="CDD" id="cd07571">
    <property type="entry name" value="ALP_N-acyl_transferase"/>
    <property type="match status" value="1"/>
</dbReference>
<dbReference type="Pfam" id="PF20154">
    <property type="entry name" value="LNT_N"/>
    <property type="match status" value="1"/>
</dbReference>
<evidence type="ECO:0000259" key="9">
    <source>
        <dbReference type="PROSITE" id="PS50263"/>
    </source>
</evidence>
<evidence type="ECO:0000256" key="3">
    <source>
        <dbReference type="ARBA" id="ARBA00022679"/>
    </source>
</evidence>
<sequence>MSVLLAFLSGILLSGAFAPFALWWLAPSALLLLLFAFDGNGFKVRALVVIVFSASFFLPLLHWTSVYVGALPWLLLVLLQVGLLFPLALHPTTDPKFFILFPSAWVCIEILRTHFPFGGFGWGRVGFSQANAPYSSFASIAGVSGLSFLVALVSVSLFLVIKKEFTLGLVTLFVVGILFSTTLLRTHVVSEEVVTVLAVQGGVPKLGLDFNDRAHAVFSMHEKSTRSYLESHSQKPSFIVWPENSVDVDPFKDNFVRDSLNKLADDFQVPIIIGAVLTKGNGYENASIAWLPGSGPSSIYVKKHLTPFGEYVPLRSLAEFVSPFAKGIIDFIPGTDLQTHVIGGAKISPVICYELLDDQLNRAMAARGNTLLIQTNSATFGLTPESAQELEISRIRAIEHQRFAISIATSGISAAIDDQGRVLKATAINKPEAFLVNLPLQSPRSVSDSLGNSAEILIVFLPLFLFLVIPFLYRVLLKRFSVVRKRSNQ</sequence>
<dbReference type="PROSITE" id="PS50263">
    <property type="entry name" value="CN_HYDROLASE"/>
    <property type="match status" value="1"/>
</dbReference>
<dbReference type="NCBIfam" id="TIGR00546">
    <property type="entry name" value="lnt"/>
    <property type="match status" value="1"/>
</dbReference>
<dbReference type="GO" id="GO:0042158">
    <property type="term" value="P:lipoprotein biosynthetic process"/>
    <property type="evidence" value="ECO:0007669"/>
    <property type="project" value="InterPro"/>
</dbReference>
<keyword evidence="7" id="KW-0012">Acyltransferase</keyword>
<dbReference type="GO" id="GO:0005886">
    <property type="term" value="C:plasma membrane"/>
    <property type="evidence" value="ECO:0007669"/>
    <property type="project" value="UniProtKB-SubCell"/>
</dbReference>
<dbReference type="Gene3D" id="3.60.110.10">
    <property type="entry name" value="Carbon-nitrogen hydrolase"/>
    <property type="match status" value="1"/>
</dbReference>
<evidence type="ECO:0000256" key="4">
    <source>
        <dbReference type="ARBA" id="ARBA00022692"/>
    </source>
</evidence>
<feature type="transmembrane region" description="Helical" evidence="8">
    <location>
        <begin position="6"/>
        <end position="37"/>
    </location>
</feature>
<evidence type="ECO:0000256" key="2">
    <source>
        <dbReference type="ARBA" id="ARBA00022475"/>
    </source>
</evidence>
<feature type="transmembrane region" description="Helical" evidence="8">
    <location>
        <begin position="137"/>
        <end position="160"/>
    </location>
</feature>
<feature type="transmembrane region" description="Helical" evidence="8">
    <location>
        <begin position="97"/>
        <end position="117"/>
    </location>
</feature>
<evidence type="ECO:0000313" key="10">
    <source>
        <dbReference type="EMBL" id="CAB4780645.1"/>
    </source>
</evidence>
<accession>A0A6J6WB12</accession>
<comment type="subcellular location">
    <subcellularLocation>
        <location evidence="1">Cell membrane</location>
        <topology evidence="1">Multi-pass membrane protein</topology>
    </subcellularLocation>
</comment>
<feature type="domain" description="CN hydrolase" evidence="9">
    <location>
        <begin position="194"/>
        <end position="440"/>
    </location>
</feature>
<feature type="transmembrane region" description="Helical" evidence="8">
    <location>
        <begin position="456"/>
        <end position="477"/>
    </location>
</feature>
<dbReference type="HAMAP" id="MF_01148">
    <property type="entry name" value="Lnt"/>
    <property type="match status" value="1"/>
</dbReference>